<sequence length="51" mass="5684">MRINCSSALVLSSDSSISNFLSMSGLSFNDFRSTSRISPIIEYLVTPLRIR</sequence>
<organism evidence="1">
    <name type="scientific">uncultured marine crenarchaeote HF4000_APKG9P22</name>
    <dbReference type="NCBI Taxonomy" id="455609"/>
    <lineage>
        <taxon>Archaea</taxon>
        <taxon>Nitrososphaerota</taxon>
        <taxon>Nitrososphaeria</taxon>
        <taxon>Nitrosopumilales</taxon>
        <taxon>environmental samples</taxon>
    </lineage>
</organism>
<proteinExistence type="predicted"/>
<dbReference type="EMBL" id="EU016662">
    <property type="protein sequence ID" value="ABZ09976.1"/>
    <property type="molecule type" value="Genomic_DNA"/>
</dbReference>
<dbReference type="AlphaFoldDB" id="B3TBL7"/>
<accession>B3TBL7</accession>
<protein>
    <submittedName>
        <fullName evidence="1">Uncharacterized protein</fullName>
    </submittedName>
</protein>
<gene>
    <name evidence="1" type="ORF">ALOHA_HF4000APKG9P22ctg2g27</name>
</gene>
<name>B3TBL7_9ARCH</name>
<reference evidence="1" key="1">
    <citation type="journal article" date="2008" name="ISME J.">
        <title>Genomic patterns of recombination, clonal divergence and environment in marine microbial populations.</title>
        <authorList>
            <person name="Konstantinidis K.T."/>
            <person name="Delong E.F."/>
        </authorList>
    </citation>
    <scope>NUCLEOTIDE SEQUENCE</scope>
</reference>
<evidence type="ECO:0000313" key="1">
    <source>
        <dbReference type="EMBL" id="ABZ09976.1"/>
    </source>
</evidence>